<evidence type="ECO:0000313" key="2">
    <source>
        <dbReference type="Proteomes" id="UP001142078"/>
    </source>
</evidence>
<dbReference type="AlphaFoldDB" id="A0A9X2MLZ4"/>
<accession>A0A9X2MLZ4</accession>
<name>A0A9X2MLZ4_9FIRM</name>
<keyword evidence="2" id="KW-1185">Reference proteome</keyword>
<reference evidence="1" key="1">
    <citation type="submission" date="2022-07" db="EMBL/GenBank/DDBJ databases">
        <title>Enhanced cultured diversity of the mouse gut microbiota enables custom-made synthetic communities.</title>
        <authorList>
            <person name="Afrizal A."/>
        </authorList>
    </citation>
    <scope>NUCLEOTIDE SEQUENCE</scope>
    <source>
        <strain evidence="1">DSM 29482</strain>
    </source>
</reference>
<protein>
    <recommendedName>
        <fullName evidence="3">Phage head-tail joining protein</fullName>
    </recommendedName>
</protein>
<dbReference type="Proteomes" id="UP001142078">
    <property type="component" value="Unassembled WGS sequence"/>
</dbReference>
<evidence type="ECO:0000313" key="1">
    <source>
        <dbReference type="EMBL" id="MCR2045490.1"/>
    </source>
</evidence>
<sequence length="102" mass="11900">MRYFEADLIKKIPTDNKDELGNKIFGYIPIHVKECRTTEWTADDVNIYGRDITSGSRKILVKPLNEPLKDIVKISIDNNEYDILSKKDLGRWILFVVKGFRI</sequence>
<gene>
    <name evidence="1" type="ORF">NSA23_15420</name>
</gene>
<organism evidence="1 2">
    <name type="scientific">Anaerosalibacter massiliensis</name>
    <dbReference type="NCBI Taxonomy" id="1347392"/>
    <lineage>
        <taxon>Bacteria</taxon>
        <taxon>Bacillati</taxon>
        <taxon>Bacillota</taxon>
        <taxon>Tissierellia</taxon>
        <taxon>Tissierellales</taxon>
        <taxon>Sporanaerobacteraceae</taxon>
        <taxon>Anaerosalibacter</taxon>
    </lineage>
</organism>
<proteinExistence type="predicted"/>
<evidence type="ECO:0008006" key="3">
    <source>
        <dbReference type="Google" id="ProtNLM"/>
    </source>
</evidence>
<comment type="caution">
    <text evidence="1">The sequence shown here is derived from an EMBL/GenBank/DDBJ whole genome shotgun (WGS) entry which is preliminary data.</text>
</comment>
<dbReference type="EMBL" id="JANJZL010000019">
    <property type="protein sequence ID" value="MCR2045490.1"/>
    <property type="molecule type" value="Genomic_DNA"/>
</dbReference>
<dbReference type="RefSeq" id="WP_042678511.1">
    <property type="nucleotide sequence ID" value="NZ_CABKTM010000005.1"/>
</dbReference>
<dbReference type="OrthoDB" id="2229156at2"/>